<protein>
    <submittedName>
        <fullName evidence="2">GNAT family N-acetyltransferase</fullName>
    </submittedName>
</protein>
<dbReference type="Pfam" id="PF13302">
    <property type="entry name" value="Acetyltransf_3"/>
    <property type="match status" value="1"/>
</dbReference>
<dbReference type="InterPro" id="IPR016181">
    <property type="entry name" value="Acyl_CoA_acyltransferase"/>
</dbReference>
<evidence type="ECO:0000313" key="3">
    <source>
        <dbReference type="Proteomes" id="UP001501138"/>
    </source>
</evidence>
<evidence type="ECO:0000259" key="1">
    <source>
        <dbReference type="PROSITE" id="PS51186"/>
    </source>
</evidence>
<comment type="caution">
    <text evidence="2">The sequence shown here is derived from an EMBL/GenBank/DDBJ whole genome shotgun (WGS) entry which is preliminary data.</text>
</comment>
<evidence type="ECO:0000313" key="2">
    <source>
        <dbReference type="EMBL" id="GAA1714506.1"/>
    </source>
</evidence>
<accession>A0ABN2IYS7</accession>
<dbReference type="RefSeq" id="WP_344245973.1">
    <property type="nucleotide sequence ID" value="NZ_BAAAPM010000003.1"/>
</dbReference>
<keyword evidence="3" id="KW-1185">Reference proteome</keyword>
<dbReference type="Proteomes" id="UP001501138">
    <property type="component" value="Unassembled WGS sequence"/>
</dbReference>
<dbReference type="PANTHER" id="PTHR43792">
    <property type="entry name" value="GNAT FAMILY, PUTATIVE (AFU_ORTHOLOGUE AFUA_3G00765)-RELATED-RELATED"/>
    <property type="match status" value="1"/>
</dbReference>
<dbReference type="Gene3D" id="3.40.630.30">
    <property type="match status" value="1"/>
</dbReference>
<dbReference type="SUPFAM" id="SSF55729">
    <property type="entry name" value="Acyl-CoA N-acyltransferases (Nat)"/>
    <property type="match status" value="1"/>
</dbReference>
<reference evidence="2 3" key="1">
    <citation type="journal article" date="2019" name="Int. J. Syst. Evol. Microbiol.">
        <title>The Global Catalogue of Microorganisms (GCM) 10K type strain sequencing project: providing services to taxonomists for standard genome sequencing and annotation.</title>
        <authorList>
            <consortium name="The Broad Institute Genomics Platform"/>
            <consortium name="The Broad Institute Genome Sequencing Center for Infectious Disease"/>
            <person name="Wu L."/>
            <person name="Ma J."/>
        </authorList>
    </citation>
    <scope>NUCLEOTIDE SEQUENCE [LARGE SCALE GENOMIC DNA]</scope>
    <source>
        <strain evidence="2 3">JCM 15589</strain>
    </source>
</reference>
<dbReference type="InterPro" id="IPR000182">
    <property type="entry name" value="GNAT_dom"/>
</dbReference>
<dbReference type="EMBL" id="BAAAPM010000003">
    <property type="protein sequence ID" value="GAA1714506.1"/>
    <property type="molecule type" value="Genomic_DNA"/>
</dbReference>
<dbReference type="PANTHER" id="PTHR43792:SF1">
    <property type="entry name" value="N-ACETYLTRANSFERASE DOMAIN-CONTAINING PROTEIN"/>
    <property type="match status" value="1"/>
</dbReference>
<name>A0ABN2IYS7_9MICO</name>
<feature type="domain" description="N-acetyltransferase" evidence="1">
    <location>
        <begin position="9"/>
        <end position="167"/>
    </location>
</feature>
<organism evidence="2 3">
    <name type="scientific">Isoptericola hypogeus</name>
    <dbReference type="NCBI Taxonomy" id="300179"/>
    <lineage>
        <taxon>Bacteria</taxon>
        <taxon>Bacillati</taxon>
        <taxon>Actinomycetota</taxon>
        <taxon>Actinomycetes</taxon>
        <taxon>Micrococcales</taxon>
        <taxon>Promicromonosporaceae</taxon>
        <taxon>Isoptericola</taxon>
    </lineage>
</organism>
<dbReference type="InterPro" id="IPR051531">
    <property type="entry name" value="N-acetyltransferase"/>
</dbReference>
<dbReference type="PROSITE" id="PS51186">
    <property type="entry name" value="GNAT"/>
    <property type="match status" value="1"/>
</dbReference>
<gene>
    <name evidence="2" type="ORF">GCM10009809_08350</name>
</gene>
<proteinExistence type="predicted"/>
<sequence>MVPDPTTRLRFREMNPADLDEMAALLGDPVVMAYYPVPKTRQEAAAWIAWSRECYTEHGHGLWLIETYDGDFVGDCGLTWQQVNGAPRLEVGYHVRTARQGLGYATEAAAACRDFARDVLGAGELVAIVHPDNVASRRVAEKIGMRHVDDDLAGPLALRTVMGMRLEAGPCT</sequence>